<accession>A0A399ETD1</accession>
<dbReference type="PROSITE" id="PS50983">
    <property type="entry name" value="FE_B12_PBP"/>
    <property type="match status" value="1"/>
</dbReference>
<feature type="chain" id="PRO_5017188289" evidence="5">
    <location>
        <begin position="34"/>
        <end position="314"/>
    </location>
</feature>
<feature type="domain" description="Fe/B12 periplasmic-binding" evidence="6">
    <location>
        <begin position="56"/>
        <end position="314"/>
    </location>
</feature>
<comment type="similarity">
    <text evidence="2">Belongs to the bacterial solute-binding protein 8 family.</text>
</comment>
<evidence type="ECO:0000256" key="1">
    <source>
        <dbReference type="ARBA" id="ARBA00004196"/>
    </source>
</evidence>
<name>A0A399ETD1_9DEIN</name>
<proteinExistence type="inferred from homology"/>
<evidence type="ECO:0000256" key="3">
    <source>
        <dbReference type="ARBA" id="ARBA00022448"/>
    </source>
</evidence>
<dbReference type="GO" id="GO:1901678">
    <property type="term" value="P:iron coordination entity transport"/>
    <property type="evidence" value="ECO:0007669"/>
    <property type="project" value="UniProtKB-ARBA"/>
</dbReference>
<comment type="caution">
    <text evidence="7">The sequence shown here is derived from an EMBL/GenBank/DDBJ whole genome shotgun (WGS) entry which is preliminary data.</text>
</comment>
<dbReference type="OrthoDB" id="9793175at2"/>
<keyword evidence="8" id="KW-1185">Reference proteome</keyword>
<evidence type="ECO:0000256" key="4">
    <source>
        <dbReference type="ARBA" id="ARBA00022729"/>
    </source>
</evidence>
<comment type="subcellular location">
    <subcellularLocation>
        <location evidence="1">Cell envelope</location>
    </subcellularLocation>
</comment>
<dbReference type="AlphaFoldDB" id="A0A399ETD1"/>
<dbReference type="EMBL" id="QWLA01000026">
    <property type="protein sequence ID" value="RIH86770.1"/>
    <property type="molecule type" value="Genomic_DNA"/>
</dbReference>
<keyword evidence="4 5" id="KW-0732">Signal</keyword>
<evidence type="ECO:0000259" key="6">
    <source>
        <dbReference type="PROSITE" id="PS50983"/>
    </source>
</evidence>
<sequence length="314" mass="33780">MRRTLLKPILSTQILIASCLAALAFALGQPASAQSCTGRLVKHAMGTSCVPKVPKRVVVLDTGELDSALALGVKPVGAVTPAGQPFQAYLGKLTEGIEVVGTIQQPSLEKILALRPDLILTSKLRHGQLYDQLSRIAPTVMAETVGVVWKENLLLAGEALGRSAQAKVLLAQYERRAGQLRNRLGGRGRLPTVSILRFTPGQIRSMNRANYIGTILADVGLPRPAFQSKDTFADYISLERLPDLDADYLFYATYGDPAQTDQAAVLSSPLWKGLKVVQKGRAIAVNDDVWFLAIGVLGANQVLGDLEKYLLAGK</sequence>
<keyword evidence="3" id="KW-0813">Transport</keyword>
<dbReference type="PANTHER" id="PTHR30532:SF25">
    <property type="entry name" value="IRON(III) DICITRATE-BINDING PERIPLASMIC PROTEIN"/>
    <property type="match status" value="1"/>
</dbReference>
<dbReference type="InterPro" id="IPR002491">
    <property type="entry name" value="ABC_transptr_periplasmic_BD"/>
</dbReference>
<evidence type="ECO:0000256" key="2">
    <source>
        <dbReference type="ARBA" id="ARBA00008814"/>
    </source>
</evidence>
<reference evidence="7 8" key="1">
    <citation type="submission" date="2018-08" db="EMBL/GenBank/DDBJ databases">
        <title>Meiothermus roseus NBRC 110900 genome sequencing project.</title>
        <authorList>
            <person name="Da Costa M.S."/>
            <person name="Albuquerque L."/>
            <person name="Raposo P."/>
            <person name="Froufe H.J.C."/>
            <person name="Barroso C.S."/>
            <person name="Egas C."/>
        </authorList>
    </citation>
    <scope>NUCLEOTIDE SEQUENCE [LARGE SCALE GENOMIC DNA]</scope>
    <source>
        <strain evidence="7 8">NBRC 110900</strain>
    </source>
</reference>
<dbReference type="RefSeq" id="WP_119277226.1">
    <property type="nucleotide sequence ID" value="NZ_QWLA01000026.1"/>
</dbReference>
<dbReference type="CDD" id="cd01146">
    <property type="entry name" value="FhuD"/>
    <property type="match status" value="1"/>
</dbReference>
<dbReference type="PANTHER" id="PTHR30532">
    <property type="entry name" value="IRON III DICITRATE-BINDING PERIPLASMIC PROTEIN"/>
    <property type="match status" value="1"/>
</dbReference>
<feature type="signal peptide" evidence="5">
    <location>
        <begin position="1"/>
        <end position="33"/>
    </location>
</feature>
<dbReference type="Gene3D" id="3.40.50.1980">
    <property type="entry name" value="Nitrogenase molybdenum iron protein domain"/>
    <property type="match status" value="2"/>
</dbReference>
<organism evidence="7 8">
    <name type="scientific">Calidithermus roseus</name>
    <dbReference type="NCBI Taxonomy" id="1644118"/>
    <lineage>
        <taxon>Bacteria</taxon>
        <taxon>Thermotogati</taxon>
        <taxon>Deinococcota</taxon>
        <taxon>Deinococci</taxon>
        <taxon>Thermales</taxon>
        <taxon>Thermaceae</taxon>
        <taxon>Calidithermus</taxon>
    </lineage>
</organism>
<evidence type="ECO:0000313" key="7">
    <source>
        <dbReference type="EMBL" id="RIH86770.1"/>
    </source>
</evidence>
<keyword evidence="7" id="KW-0449">Lipoprotein</keyword>
<dbReference type="PROSITE" id="PS51257">
    <property type="entry name" value="PROKAR_LIPOPROTEIN"/>
    <property type="match status" value="1"/>
</dbReference>
<dbReference type="GO" id="GO:0030288">
    <property type="term" value="C:outer membrane-bounded periplasmic space"/>
    <property type="evidence" value="ECO:0007669"/>
    <property type="project" value="TreeGrafter"/>
</dbReference>
<protein>
    <submittedName>
        <fullName evidence="7">Putative siderophore-binding lipoprotein YfiY</fullName>
    </submittedName>
</protein>
<gene>
    <name evidence="7" type="primary">yfiY</name>
    <name evidence="7" type="ORF">Mrose_01617</name>
</gene>
<dbReference type="SUPFAM" id="SSF53807">
    <property type="entry name" value="Helical backbone' metal receptor"/>
    <property type="match status" value="1"/>
</dbReference>
<evidence type="ECO:0000313" key="8">
    <source>
        <dbReference type="Proteomes" id="UP000265341"/>
    </source>
</evidence>
<dbReference type="InterPro" id="IPR051313">
    <property type="entry name" value="Bact_iron-sidero_bind"/>
</dbReference>
<dbReference type="Proteomes" id="UP000265341">
    <property type="component" value="Unassembled WGS sequence"/>
</dbReference>
<evidence type="ECO:0000256" key="5">
    <source>
        <dbReference type="SAM" id="SignalP"/>
    </source>
</evidence>
<dbReference type="Pfam" id="PF01497">
    <property type="entry name" value="Peripla_BP_2"/>
    <property type="match status" value="1"/>
</dbReference>